<organism evidence="1 2">
    <name type="scientific">Pelatocladus maniniholoensis HA4357-MV3</name>
    <dbReference type="NCBI Taxonomy" id="1117104"/>
    <lineage>
        <taxon>Bacteria</taxon>
        <taxon>Bacillati</taxon>
        <taxon>Cyanobacteriota</taxon>
        <taxon>Cyanophyceae</taxon>
        <taxon>Nostocales</taxon>
        <taxon>Nostocaceae</taxon>
        <taxon>Pelatocladus</taxon>
    </lineage>
</organism>
<proteinExistence type="predicted"/>
<dbReference type="SMART" id="SM01234">
    <property type="entry name" value="Haemolytic"/>
    <property type="match status" value="1"/>
</dbReference>
<protein>
    <submittedName>
        <fullName evidence="1">Membrane protein insertion efficiency factor YidD</fullName>
    </submittedName>
</protein>
<accession>A0A9E3LSR1</accession>
<reference evidence="1" key="2">
    <citation type="journal article" date="2022" name="Microbiol. Resour. Announc.">
        <title>Metagenome Sequencing to Explore Phylogenomics of Terrestrial Cyanobacteria.</title>
        <authorList>
            <person name="Ward R.D."/>
            <person name="Stajich J.E."/>
            <person name="Johansen J.R."/>
            <person name="Huntemann M."/>
            <person name="Clum A."/>
            <person name="Foster B."/>
            <person name="Foster B."/>
            <person name="Roux S."/>
            <person name="Palaniappan K."/>
            <person name="Varghese N."/>
            <person name="Mukherjee S."/>
            <person name="Reddy T.B.K."/>
            <person name="Daum C."/>
            <person name="Copeland A."/>
            <person name="Chen I.A."/>
            <person name="Ivanova N.N."/>
            <person name="Kyrpides N.C."/>
            <person name="Shapiro N."/>
            <person name="Eloe-Fadrosh E.A."/>
            <person name="Pietrasiak N."/>
        </authorList>
    </citation>
    <scope>NUCLEOTIDE SEQUENCE</scope>
    <source>
        <strain evidence="1">HA4357-MV3</strain>
    </source>
</reference>
<evidence type="ECO:0000313" key="2">
    <source>
        <dbReference type="Proteomes" id="UP000813215"/>
    </source>
</evidence>
<dbReference type="NCBIfam" id="TIGR00278">
    <property type="entry name" value="membrane protein insertion efficiency factor YidD"/>
    <property type="match status" value="1"/>
</dbReference>
<evidence type="ECO:0000313" key="1">
    <source>
        <dbReference type="EMBL" id="MBW4431788.1"/>
    </source>
</evidence>
<sequence length="96" mass="10460">MSVSTIEAFASQVAIASLNTYQKRLSPHKGFSCPHRLLHGGDSCSDYIKRQLINQNLITAIQMAPQRFKACKIAAQTLQSQRAASGCIVIPCCIPI</sequence>
<dbReference type="AlphaFoldDB" id="A0A9E3LSR1"/>
<reference evidence="1" key="1">
    <citation type="submission" date="2021-05" db="EMBL/GenBank/DDBJ databases">
        <authorList>
            <person name="Pietrasiak N."/>
            <person name="Ward R."/>
            <person name="Stajich J.E."/>
            <person name="Kurbessoian T."/>
        </authorList>
    </citation>
    <scope>NUCLEOTIDE SEQUENCE</scope>
    <source>
        <strain evidence="1">HA4357-MV3</strain>
    </source>
</reference>
<dbReference type="Proteomes" id="UP000813215">
    <property type="component" value="Unassembled WGS sequence"/>
</dbReference>
<comment type="caution">
    <text evidence="1">The sequence shown here is derived from an EMBL/GenBank/DDBJ whole genome shotgun (WGS) entry which is preliminary data.</text>
</comment>
<gene>
    <name evidence="1" type="primary">yidD</name>
    <name evidence="1" type="ORF">KME28_08675</name>
</gene>
<name>A0A9E3LSR1_9NOST</name>
<dbReference type="InterPro" id="IPR002696">
    <property type="entry name" value="Membr_insert_effic_factor_YidD"/>
</dbReference>
<dbReference type="EMBL" id="JAHHHW010000074">
    <property type="protein sequence ID" value="MBW4431788.1"/>
    <property type="molecule type" value="Genomic_DNA"/>
</dbReference>